<dbReference type="Proteomes" id="UP000823890">
    <property type="component" value="Unassembled WGS sequence"/>
</dbReference>
<evidence type="ECO:0000313" key="2">
    <source>
        <dbReference type="EMBL" id="HJC35443.1"/>
    </source>
</evidence>
<reference evidence="2" key="1">
    <citation type="journal article" date="2021" name="PeerJ">
        <title>Extensive microbial diversity within the chicken gut microbiome revealed by metagenomics and culture.</title>
        <authorList>
            <person name="Gilroy R."/>
            <person name="Ravi A."/>
            <person name="Getino M."/>
            <person name="Pursley I."/>
            <person name="Horton D.L."/>
            <person name="Alikhan N.F."/>
            <person name="Baker D."/>
            <person name="Gharbi K."/>
            <person name="Hall N."/>
            <person name="Watson M."/>
            <person name="Adriaenssens E.M."/>
            <person name="Foster-Nyarko E."/>
            <person name="Jarju S."/>
            <person name="Secka A."/>
            <person name="Antonio M."/>
            <person name="Oren A."/>
            <person name="Chaudhuri R.R."/>
            <person name="La Ragione R."/>
            <person name="Hildebrand F."/>
            <person name="Pallen M.J."/>
        </authorList>
    </citation>
    <scope>NUCLEOTIDE SEQUENCE</scope>
    <source>
        <strain evidence="2">ChiW19-954</strain>
    </source>
</reference>
<dbReference type="CDD" id="cd07344">
    <property type="entry name" value="M48_yhfN_like"/>
    <property type="match status" value="1"/>
</dbReference>
<protein>
    <submittedName>
        <fullName evidence="2">M48 family metallopeptidase</fullName>
    </submittedName>
</protein>
<evidence type="ECO:0000313" key="3">
    <source>
        <dbReference type="Proteomes" id="UP000823890"/>
    </source>
</evidence>
<dbReference type="EMBL" id="DWWO01000150">
    <property type="protein sequence ID" value="HJC35443.1"/>
    <property type="molecule type" value="Genomic_DNA"/>
</dbReference>
<dbReference type="PANTHER" id="PTHR30399:SF1">
    <property type="entry name" value="UTP PYROPHOSPHATASE"/>
    <property type="match status" value="1"/>
</dbReference>
<reference evidence="2" key="2">
    <citation type="submission" date="2021-04" db="EMBL/GenBank/DDBJ databases">
        <authorList>
            <person name="Gilroy R."/>
        </authorList>
    </citation>
    <scope>NUCLEOTIDE SEQUENCE</scope>
    <source>
        <strain evidence="2">ChiW19-954</strain>
    </source>
</reference>
<accession>A0A9D2STS7</accession>
<gene>
    <name evidence="2" type="ORF">H9758_12785</name>
</gene>
<feature type="domain" description="YgjP-like metallopeptidase" evidence="1">
    <location>
        <begin position="82"/>
        <end position="181"/>
    </location>
</feature>
<sequence length="190" mass="22397">MNHPFDYEIIYSSRKTIAIQVTRDGRVLVRSPRRCSHSYIDNFVSNNENWVLKHLARAKELEEQKETAASAHPPLSAKDRSHYIEIARDIFTRKTEYYARIMGVSYGRISIREQKTRWGSCSSKGNLNFNWRLILAPEEVLDYVVVHELAHRREMNHSKAFYAIVESVLPDYRAARKWLRDKGQVLWEMV</sequence>
<evidence type="ECO:0000259" key="1">
    <source>
        <dbReference type="Pfam" id="PF01863"/>
    </source>
</evidence>
<organism evidence="2 3">
    <name type="scientific">Candidatus Mediterraneibacter faecipullorum</name>
    <dbReference type="NCBI Taxonomy" id="2838670"/>
    <lineage>
        <taxon>Bacteria</taxon>
        <taxon>Bacillati</taxon>
        <taxon>Bacillota</taxon>
        <taxon>Clostridia</taxon>
        <taxon>Lachnospirales</taxon>
        <taxon>Lachnospiraceae</taxon>
        <taxon>Mediterraneibacter</taxon>
    </lineage>
</organism>
<dbReference type="InterPro" id="IPR053136">
    <property type="entry name" value="UTP_pyrophosphatase-like"/>
</dbReference>
<proteinExistence type="predicted"/>
<dbReference type="PANTHER" id="PTHR30399">
    <property type="entry name" value="UNCHARACTERIZED PROTEIN YGJP"/>
    <property type="match status" value="1"/>
</dbReference>
<name>A0A9D2STS7_9FIRM</name>
<dbReference type="InterPro" id="IPR002725">
    <property type="entry name" value="YgjP-like_metallopeptidase"/>
</dbReference>
<comment type="caution">
    <text evidence="2">The sequence shown here is derived from an EMBL/GenBank/DDBJ whole genome shotgun (WGS) entry which is preliminary data.</text>
</comment>
<dbReference type="Gene3D" id="3.30.2010.10">
    <property type="entry name" value="Metalloproteases ('zincins'), catalytic domain"/>
    <property type="match status" value="1"/>
</dbReference>
<dbReference type="Pfam" id="PF01863">
    <property type="entry name" value="YgjP-like"/>
    <property type="match status" value="1"/>
</dbReference>
<dbReference type="AlphaFoldDB" id="A0A9D2STS7"/>